<feature type="compositionally biased region" description="Low complexity" evidence="1">
    <location>
        <begin position="108"/>
        <end position="135"/>
    </location>
</feature>
<comment type="caution">
    <text evidence="2">The sequence shown here is derived from an EMBL/GenBank/DDBJ whole genome shotgun (WGS) entry which is preliminary data.</text>
</comment>
<protein>
    <submittedName>
        <fullName evidence="2">Calmodulin-regulated spectrin-associated protein 1</fullName>
    </submittedName>
</protein>
<dbReference type="AlphaFoldDB" id="A0A8J6DR10"/>
<feature type="compositionally biased region" description="Gly residues" evidence="1">
    <location>
        <begin position="55"/>
        <end position="65"/>
    </location>
</feature>
<dbReference type="EMBL" id="JAGFMF010011628">
    <property type="protein sequence ID" value="KAG8518677.1"/>
    <property type="molecule type" value="Genomic_DNA"/>
</dbReference>
<keyword evidence="3" id="KW-1185">Reference proteome</keyword>
<evidence type="ECO:0000256" key="1">
    <source>
        <dbReference type="SAM" id="MobiDB-lite"/>
    </source>
</evidence>
<gene>
    <name evidence="2" type="ORF">J0S82_018156</name>
</gene>
<evidence type="ECO:0000313" key="3">
    <source>
        <dbReference type="Proteomes" id="UP000700334"/>
    </source>
</evidence>
<name>A0A8J6DR10_GALPY</name>
<sequence>MEALPDGAADVVPPDRYDAARAKIAANLQWTCAKAYGRGGRAACGRPGPSVGGGAWAPRVGGRGPDGAARATSAPSGCPCAAFVLAPGRRAGAAARSWRRAGGRRAAGGRSAPLPRGRAAASPRPGPSAGRPWGAQLPGSSFRAGPAALSMVRCRLAPARFGPSEPWEGRGPTGSWQRLPGPPRTLARLRYWALCSAAGLQALLERGSLGPAKRGQLLQWLLDLAALAARPGGTWSPWACALGAARCWGTLPGRVRARPPPAQARLERVDARSSAPARAGWAHLPAPGGVSSAERPAVWCQEGGLSCGCLGVQPPVSPWASPVAVPSGARPCSLGLRLEAASRVGGEGSQGGPLSATYRAAKSSHPAAPSGSGHLQSPGLWSGSLLLRACLWGLAAPGPWSAVLGSGRPGLRHRGCCG</sequence>
<feature type="region of interest" description="Disordered" evidence="1">
    <location>
        <begin position="344"/>
        <end position="375"/>
    </location>
</feature>
<reference evidence="2" key="1">
    <citation type="journal article" date="2021" name="Evol. Appl.">
        <title>The genome of the Pyrenean desman and the effects of bottlenecks and inbreeding on the genomic landscape of an endangered species.</title>
        <authorList>
            <person name="Escoda L."/>
            <person name="Castresana J."/>
        </authorList>
    </citation>
    <scope>NUCLEOTIDE SEQUENCE</scope>
    <source>
        <strain evidence="2">IBE-C5619</strain>
    </source>
</reference>
<feature type="region of interest" description="Disordered" evidence="1">
    <location>
        <begin position="55"/>
        <end position="76"/>
    </location>
</feature>
<dbReference type="OrthoDB" id="2125658at2759"/>
<dbReference type="Proteomes" id="UP000700334">
    <property type="component" value="Unassembled WGS sequence"/>
</dbReference>
<feature type="region of interest" description="Disordered" evidence="1">
    <location>
        <begin position="95"/>
        <end position="137"/>
    </location>
</feature>
<organism evidence="2 3">
    <name type="scientific">Galemys pyrenaicus</name>
    <name type="common">Iberian desman</name>
    <name type="synonym">Pyrenean desman</name>
    <dbReference type="NCBI Taxonomy" id="202257"/>
    <lineage>
        <taxon>Eukaryota</taxon>
        <taxon>Metazoa</taxon>
        <taxon>Chordata</taxon>
        <taxon>Craniata</taxon>
        <taxon>Vertebrata</taxon>
        <taxon>Euteleostomi</taxon>
        <taxon>Mammalia</taxon>
        <taxon>Eutheria</taxon>
        <taxon>Laurasiatheria</taxon>
        <taxon>Eulipotyphla</taxon>
        <taxon>Talpidae</taxon>
        <taxon>Galemys</taxon>
    </lineage>
</organism>
<proteinExistence type="predicted"/>
<accession>A0A8J6DR10</accession>
<evidence type="ECO:0000313" key="2">
    <source>
        <dbReference type="EMBL" id="KAG8518677.1"/>
    </source>
</evidence>